<dbReference type="AlphaFoldDB" id="A0A432AXN8"/>
<evidence type="ECO:0000259" key="9">
    <source>
        <dbReference type="Pfam" id="PF12105"/>
    </source>
</evidence>
<comment type="function">
    <text evidence="7">Catalyzes the 2'-O methylation of guanosine at position 18 in tRNA.</text>
</comment>
<dbReference type="RefSeq" id="WP_126383230.1">
    <property type="nucleotide sequence ID" value="NZ_CP041698.1"/>
</dbReference>
<dbReference type="GO" id="GO:0000049">
    <property type="term" value="F:tRNA binding"/>
    <property type="evidence" value="ECO:0007669"/>
    <property type="project" value="UniProtKB-UniRule"/>
</dbReference>
<dbReference type="Proteomes" id="UP000279908">
    <property type="component" value="Unassembled WGS sequence"/>
</dbReference>
<dbReference type="Pfam" id="PF12105">
    <property type="entry name" value="SpoU_methylas_C"/>
    <property type="match status" value="1"/>
</dbReference>
<evidence type="ECO:0000256" key="1">
    <source>
        <dbReference type="ARBA" id="ARBA00022555"/>
    </source>
</evidence>
<feature type="domain" description="RNA methyltransferase SpoU/TrmH type C-terminal" evidence="9">
    <location>
        <begin position="164"/>
        <end position="215"/>
    </location>
</feature>
<comment type="caution">
    <text evidence="11">The sequence shown here is derived from an EMBL/GenBank/DDBJ whole genome shotgun (WGS) entry which is preliminary data.</text>
</comment>
<keyword evidence="13" id="KW-1185">Reference proteome</keyword>
<evidence type="ECO:0000313" key="11">
    <source>
        <dbReference type="EMBL" id="RTY39862.1"/>
    </source>
</evidence>
<keyword evidence="2 7" id="KW-0489">Methyltransferase</keyword>
<dbReference type="Pfam" id="PF00588">
    <property type="entry name" value="SpoU_methylase"/>
    <property type="match status" value="1"/>
</dbReference>
<evidence type="ECO:0000256" key="5">
    <source>
        <dbReference type="ARBA" id="ARBA00022694"/>
    </source>
</evidence>
<dbReference type="PANTHER" id="PTHR43453:SF1">
    <property type="entry name" value="TRNA_RRNA METHYLTRANSFERASE SPOU TYPE DOMAIN-CONTAINING PROTEIN"/>
    <property type="match status" value="1"/>
</dbReference>
<keyword evidence="4 7" id="KW-0949">S-adenosyl-L-methionine</keyword>
<evidence type="ECO:0000256" key="6">
    <source>
        <dbReference type="ARBA" id="ARBA00022884"/>
    </source>
</evidence>
<gene>
    <name evidence="7 11" type="primary">trmH</name>
    <name evidence="11" type="ORF">EKD02_00250</name>
    <name evidence="10" type="ORF">GJ685_01685</name>
</gene>
<feature type="binding site" evidence="7">
    <location>
        <position position="140"/>
    </location>
    <ligand>
        <name>S-adenosyl-L-methionine</name>
        <dbReference type="ChEBI" id="CHEBI:59789"/>
    </ligand>
</feature>
<proteinExistence type="inferred from homology"/>
<feature type="binding site" evidence="7">
    <location>
        <position position="149"/>
    </location>
    <ligand>
        <name>S-adenosyl-L-methionine</name>
        <dbReference type="ChEBI" id="CHEBI:59789"/>
    </ligand>
</feature>
<dbReference type="GO" id="GO:0141100">
    <property type="term" value="F:tRNA (guanine(18)-2'-O)-methyltransferase activity"/>
    <property type="evidence" value="ECO:0007669"/>
    <property type="project" value="UniProtKB-UniRule"/>
</dbReference>
<comment type="similarity">
    <text evidence="7">Belongs to the class IV-like SAM-binding methyltransferase superfamily. RNA methyltransferase TrmH family.</text>
</comment>
<evidence type="ECO:0000256" key="3">
    <source>
        <dbReference type="ARBA" id="ARBA00022679"/>
    </source>
</evidence>
<evidence type="ECO:0000256" key="2">
    <source>
        <dbReference type="ARBA" id="ARBA00022603"/>
    </source>
</evidence>
<evidence type="ECO:0000256" key="7">
    <source>
        <dbReference type="HAMAP-Rule" id="MF_02060"/>
    </source>
</evidence>
<dbReference type="Gene3D" id="3.40.1280.10">
    <property type="match status" value="1"/>
</dbReference>
<evidence type="ECO:0000313" key="13">
    <source>
        <dbReference type="Proteomes" id="UP000489351"/>
    </source>
</evidence>
<dbReference type="NCBIfam" id="NF008295">
    <property type="entry name" value="PRK11081.1"/>
    <property type="match status" value="1"/>
</dbReference>
<dbReference type="GO" id="GO:0002938">
    <property type="term" value="P:tRNA guanine ribose methylation"/>
    <property type="evidence" value="ECO:0007669"/>
    <property type="project" value="UniProtKB-UniRule"/>
</dbReference>
<dbReference type="InterPro" id="IPR029028">
    <property type="entry name" value="Alpha/beta_knot_MTases"/>
</dbReference>
<reference evidence="11 12" key="1">
    <citation type="submission" date="2018-12" db="EMBL/GenBank/DDBJ databases">
        <authorList>
            <person name="Lunina O.N."/>
            <person name="Grouzdev D.S."/>
            <person name="Gorlenko V.M."/>
            <person name="Savvichev A.S."/>
        </authorList>
    </citation>
    <scope>NUCLEOTIDE SEQUENCE [LARGE SCALE GENOMIC DNA]</scope>
    <source>
        <strain evidence="11 12">BrKhr-17</strain>
    </source>
</reference>
<dbReference type="SUPFAM" id="SSF75217">
    <property type="entry name" value="alpha/beta knot"/>
    <property type="match status" value="1"/>
</dbReference>
<keyword evidence="3 7" id="KW-0808">Transferase</keyword>
<dbReference type="InterPro" id="IPR022724">
    <property type="entry name" value="rRNA_MeTrfase_SpoU_C"/>
</dbReference>
<dbReference type="HAMAP" id="MF_02060">
    <property type="entry name" value="tRNA_methyltr_TrmH"/>
    <property type="match status" value="1"/>
</dbReference>
<dbReference type="InterPro" id="IPR029026">
    <property type="entry name" value="tRNA_m1G_MTases_N"/>
</dbReference>
<dbReference type="EC" id="2.1.1.34" evidence="7"/>
<dbReference type="CDD" id="cd18092">
    <property type="entry name" value="SpoU-like_TrmH"/>
    <property type="match status" value="1"/>
</dbReference>
<reference evidence="10 13" key="2">
    <citation type="submission" date="2019-11" db="EMBL/GenBank/DDBJ databases">
        <title>Green- and brown-colored morphotypes of Chlorobia in the stratified aquatic ecosystems of Kandalaksha Gulf (White Sea): A model for study of the accessory genome evolution.</title>
        <authorList>
            <person name="Grouzdev D.S."/>
        </authorList>
    </citation>
    <scope>NUCLEOTIDE SEQUENCE [LARGE SCALE GENOMIC DNA]</scope>
    <source>
        <strain evidence="10 13">ZM</strain>
    </source>
</reference>
<dbReference type="EMBL" id="RXYK01000001">
    <property type="protein sequence ID" value="RTY39862.1"/>
    <property type="molecule type" value="Genomic_DNA"/>
</dbReference>
<keyword evidence="5 7" id="KW-0819">tRNA processing</keyword>
<evidence type="ECO:0000256" key="4">
    <source>
        <dbReference type="ARBA" id="ARBA00022691"/>
    </source>
</evidence>
<name>A0A432AXN8_CHLPH</name>
<comment type="caution">
    <text evidence="7">Lacks conserved residue(s) required for the propagation of feature annotation.</text>
</comment>
<keyword evidence="1 7" id="KW-0820">tRNA-binding</keyword>
<dbReference type="PANTHER" id="PTHR43453">
    <property type="entry name" value="RRNA METHYLASE-LIKE"/>
    <property type="match status" value="1"/>
</dbReference>
<keyword evidence="6 7" id="KW-0694">RNA-binding</keyword>
<organism evidence="11 12">
    <name type="scientific">Chlorobium phaeovibrioides</name>
    <dbReference type="NCBI Taxonomy" id="1094"/>
    <lineage>
        <taxon>Bacteria</taxon>
        <taxon>Pseudomonadati</taxon>
        <taxon>Chlorobiota</taxon>
        <taxon>Chlorobiia</taxon>
        <taxon>Chlorobiales</taxon>
        <taxon>Chlorobiaceae</taxon>
        <taxon>Chlorobium/Pelodictyon group</taxon>
        <taxon>Chlorobium</taxon>
    </lineage>
</organism>
<dbReference type="InterPro" id="IPR001537">
    <property type="entry name" value="SpoU_MeTrfase"/>
</dbReference>
<evidence type="ECO:0000313" key="12">
    <source>
        <dbReference type="Proteomes" id="UP000279908"/>
    </source>
</evidence>
<protein>
    <recommendedName>
        <fullName evidence="7">tRNA (guanosine(18)-2'-O)-methyltransferase</fullName>
        <ecNumber evidence="7">2.1.1.34</ecNumber>
    </recommendedName>
    <alternativeName>
        <fullName evidence="7">tRNA [Gm18] methyltransferase</fullName>
    </alternativeName>
</protein>
<evidence type="ECO:0000259" key="8">
    <source>
        <dbReference type="Pfam" id="PF00588"/>
    </source>
</evidence>
<comment type="catalytic activity">
    <reaction evidence="7">
        <text>guanosine(18) in tRNA + S-adenosyl-L-methionine = 2'-O-methylguanosine(18) in tRNA + S-adenosyl-L-homocysteine + H(+)</text>
        <dbReference type="Rhea" id="RHEA:20077"/>
        <dbReference type="Rhea" id="RHEA-COMP:10190"/>
        <dbReference type="Rhea" id="RHEA-COMP:10192"/>
        <dbReference type="ChEBI" id="CHEBI:15378"/>
        <dbReference type="ChEBI" id="CHEBI:57856"/>
        <dbReference type="ChEBI" id="CHEBI:59789"/>
        <dbReference type="ChEBI" id="CHEBI:74269"/>
        <dbReference type="ChEBI" id="CHEBI:74445"/>
        <dbReference type="EC" id="2.1.1.34"/>
    </reaction>
</comment>
<dbReference type="Proteomes" id="UP000489351">
    <property type="component" value="Unassembled WGS sequence"/>
</dbReference>
<dbReference type="InterPro" id="IPR033671">
    <property type="entry name" value="TrmH"/>
</dbReference>
<feature type="domain" description="tRNA/rRNA methyltransferase SpoU type" evidence="8">
    <location>
        <begin position="21"/>
        <end position="160"/>
    </location>
</feature>
<accession>A0A432AXN8</accession>
<dbReference type="EMBL" id="WUBZ01000003">
    <property type="protein sequence ID" value="MWV53776.1"/>
    <property type="molecule type" value="Genomic_DNA"/>
</dbReference>
<sequence>MIAPERFLRIQKMLASRQPDLTVVMDNVNKPHNLSAIIRSCDAVGIHDLYAVSSKKSIHTTQNAAAGAGHWTNLHLCKDIGALCRKLGMEGMQVLAATNTEESRDFRTIDFTLPTAIVLGAEWEGVSAEAIQAADMAITIPMYGMVESLNVSVAAALILFEAERQRSLKGMYRTRRLEESLYRKLLFELSYPRLSRQLREKGGAYPELDEDGGIVLEEMEQENRPSPSASSI</sequence>
<evidence type="ECO:0000313" key="10">
    <source>
        <dbReference type="EMBL" id="MWV53776.1"/>
    </source>
</evidence>